<name>A0A1X1T659_9MYCO</name>
<dbReference type="Proteomes" id="UP000467385">
    <property type="component" value="Chromosome"/>
</dbReference>
<dbReference type="InterPro" id="IPR038332">
    <property type="entry name" value="PPE_sf"/>
</dbReference>
<feature type="compositionally biased region" description="Low complexity" evidence="2">
    <location>
        <begin position="385"/>
        <end position="404"/>
    </location>
</feature>
<sequence>MTAPIWMASPPEVHSALLSSGPGPGSLLAASASWTALSTAYTETADELIALLAGVQAGAWEGPSAAAYVAGHAAYLAWLAQAAADSATAAVRHETAATAYTAALAAMPTLVELAANHATHAVLLATNFFGLNTIPIALNEADYVRMWVQAATVMGTYHAVSTAAVASSYPTPKVPPIVHSLIDEFYKLFPLPPDTENQVMAWLTKIGFIDYWNNVLQPLSNALYDNPFFAAMFSGFDPYLPILGNPLIFLSPYNIAFALGYPMDIGSYVAYLSQTFFYIGLDLTAAFASGNPATIGFTILFTTVEAVGTIITDTIALLKTLLEQTAVFFTVFVPLITAPLVTVATGALAPIGLAGLAGLSALPPAPPVAPPIAPPVLALPPSAPTPTSSSTPAPVEATVPAATPTAPPPSLTPPTLGGPGLSMTMGATMPAGMENFAYLVGGLTAATGAAAAGRARRKAPEADSAAAAATAAAPIEKDKTQRRRRVKAQMLGRGYEYMDLEDVDTGELVGAVAASATGAGPQGFAGTATKSGAGRAAGLTTLPDDFGSGPTMPMIPGTWDTEAPPGDNR</sequence>
<evidence type="ECO:0000256" key="2">
    <source>
        <dbReference type="SAM" id="MobiDB-lite"/>
    </source>
</evidence>
<reference evidence="5 6" key="1">
    <citation type="journal article" date="2019" name="Emerg. Microbes Infect.">
        <title>Comprehensive subspecies identification of 175 nontuberculous mycobacteria species based on 7547 genomic profiles.</title>
        <authorList>
            <person name="Matsumoto Y."/>
            <person name="Kinjo T."/>
            <person name="Motooka D."/>
            <person name="Nabeya D."/>
            <person name="Jung N."/>
            <person name="Uechi K."/>
            <person name="Horii T."/>
            <person name="Iida T."/>
            <person name="Fujita J."/>
            <person name="Nakamura S."/>
        </authorList>
    </citation>
    <scope>NUCLEOTIDE SEQUENCE [LARGE SCALE GENOMIC DNA]</scope>
    <source>
        <strain evidence="5 6">JCM 14738</strain>
    </source>
</reference>
<dbReference type="STRING" id="44010.AWC00_17915"/>
<dbReference type="AlphaFoldDB" id="A0A1X1T659"/>
<feature type="domain" description="PPE-PPW subfamily C-terminal" evidence="4">
    <location>
        <begin position="514"/>
        <end position="559"/>
    </location>
</feature>
<protein>
    <submittedName>
        <fullName evidence="5">Uncharacterized protein</fullName>
    </submittedName>
</protein>
<dbReference type="Pfam" id="PF00823">
    <property type="entry name" value="PPE"/>
    <property type="match status" value="1"/>
</dbReference>
<evidence type="ECO:0000313" key="6">
    <source>
        <dbReference type="Proteomes" id="UP000467385"/>
    </source>
</evidence>
<keyword evidence="6" id="KW-1185">Reference proteome</keyword>
<dbReference type="InterPro" id="IPR043641">
    <property type="entry name" value="PPE-PPW_C"/>
</dbReference>
<evidence type="ECO:0000259" key="3">
    <source>
        <dbReference type="Pfam" id="PF00823"/>
    </source>
</evidence>
<evidence type="ECO:0000259" key="4">
    <source>
        <dbReference type="Pfam" id="PF18878"/>
    </source>
</evidence>
<dbReference type="Gene3D" id="1.20.1260.20">
    <property type="entry name" value="PPE superfamily"/>
    <property type="match status" value="1"/>
</dbReference>
<comment type="similarity">
    <text evidence="1">Belongs to the mycobacterial PPE family.</text>
</comment>
<dbReference type="PANTHER" id="PTHR46766">
    <property type="entry name" value="GLUTAMINE-RICH PROTEIN 2"/>
    <property type="match status" value="1"/>
</dbReference>
<dbReference type="Pfam" id="PF18878">
    <property type="entry name" value="PPE-PPW"/>
    <property type="match status" value="1"/>
</dbReference>
<evidence type="ECO:0000313" key="5">
    <source>
        <dbReference type="EMBL" id="BBZ42527.1"/>
    </source>
</evidence>
<gene>
    <name evidence="5" type="ORF">MCNS_55900</name>
</gene>
<accession>A0A1X1T659</accession>
<dbReference type="RefSeq" id="WP_085234047.1">
    <property type="nucleotide sequence ID" value="NZ_AP022613.1"/>
</dbReference>
<dbReference type="InterPro" id="IPR000030">
    <property type="entry name" value="PPE_dom"/>
</dbReference>
<dbReference type="GO" id="GO:0052572">
    <property type="term" value="P:response to host immune response"/>
    <property type="evidence" value="ECO:0007669"/>
    <property type="project" value="TreeGrafter"/>
</dbReference>
<evidence type="ECO:0000256" key="1">
    <source>
        <dbReference type="ARBA" id="ARBA00010652"/>
    </source>
</evidence>
<proteinExistence type="inferred from homology"/>
<feature type="domain" description="PPE" evidence="3">
    <location>
        <begin position="6"/>
        <end position="167"/>
    </location>
</feature>
<feature type="region of interest" description="Disordered" evidence="2">
    <location>
        <begin position="380"/>
        <end position="415"/>
    </location>
</feature>
<organism evidence="5 6">
    <name type="scientific">Mycobacterium conspicuum</name>
    <dbReference type="NCBI Taxonomy" id="44010"/>
    <lineage>
        <taxon>Bacteria</taxon>
        <taxon>Bacillati</taxon>
        <taxon>Actinomycetota</taxon>
        <taxon>Actinomycetes</taxon>
        <taxon>Mycobacteriales</taxon>
        <taxon>Mycobacteriaceae</taxon>
        <taxon>Mycobacterium</taxon>
    </lineage>
</organism>
<dbReference type="PANTHER" id="PTHR46766:SF1">
    <property type="entry name" value="GLUTAMINE-RICH PROTEIN 2"/>
    <property type="match status" value="1"/>
</dbReference>
<dbReference type="SUPFAM" id="SSF140459">
    <property type="entry name" value="PE/PPE dimer-like"/>
    <property type="match status" value="1"/>
</dbReference>
<feature type="region of interest" description="Disordered" evidence="2">
    <location>
        <begin position="517"/>
        <end position="569"/>
    </location>
</feature>
<dbReference type="EMBL" id="AP022613">
    <property type="protein sequence ID" value="BBZ42527.1"/>
    <property type="molecule type" value="Genomic_DNA"/>
</dbReference>
<dbReference type="OrthoDB" id="4753487at2"/>